<keyword evidence="8" id="KW-1185">Reference proteome</keyword>
<dbReference type="InterPro" id="IPR001678">
    <property type="entry name" value="MeTrfase_RsmB-F_NOP2_dom"/>
</dbReference>
<dbReference type="InterPro" id="IPR054728">
    <property type="entry name" value="RsmB-like_ferredoxin"/>
</dbReference>
<dbReference type="AlphaFoldDB" id="A0A1W6LQI0"/>
<dbReference type="SUPFAM" id="SSF53335">
    <property type="entry name" value="S-adenosyl-L-methionine-dependent methyltransferases"/>
    <property type="match status" value="1"/>
</dbReference>
<accession>A0A1W6LQI0</accession>
<feature type="binding site" evidence="5">
    <location>
        <position position="343"/>
    </location>
    <ligand>
        <name>S-adenosyl-L-methionine</name>
        <dbReference type="ChEBI" id="CHEBI:59789"/>
    </ligand>
</feature>
<comment type="similarity">
    <text evidence="5">Belongs to the class I-like SAM-binding methyltransferase superfamily. RsmB/NOP family.</text>
</comment>
<dbReference type="Gene3D" id="3.30.70.1170">
    <property type="entry name" value="Sun protein, domain 3"/>
    <property type="match status" value="1"/>
</dbReference>
<feature type="domain" description="SAM-dependent MTase RsmB/NOP-type" evidence="6">
    <location>
        <begin position="187"/>
        <end position="444"/>
    </location>
</feature>
<gene>
    <name evidence="7" type="primary">rsmB</name>
    <name evidence="7" type="ORF">STSP1_02437</name>
</gene>
<evidence type="ECO:0000256" key="4">
    <source>
        <dbReference type="ARBA" id="ARBA00022884"/>
    </source>
</evidence>
<dbReference type="PANTHER" id="PTHR22807:SF53">
    <property type="entry name" value="RIBOSOMAL RNA SMALL SUBUNIT METHYLTRANSFERASE B-RELATED"/>
    <property type="match status" value="1"/>
</dbReference>
<dbReference type="InterPro" id="IPR029063">
    <property type="entry name" value="SAM-dependent_MTases_sf"/>
</dbReference>
<comment type="caution">
    <text evidence="5">Lacks conserved residue(s) required for the propagation of feature annotation.</text>
</comment>
<dbReference type="PROSITE" id="PS51686">
    <property type="entry name" value="SAM_MT_RSMB_NOP"/>
    <property type="match status" value="1"/>
</dbReference>
<dbReference type="Pfam" id="PF01029">
    <property type="entry name" value="NusB"/>
    <property type="match status" value="1"/>
</dbReference>
<dbReference type="PANTHER" id="PTHR22807">
    <property type="entry name" value="NOP2 YEAST -RELATED NOL1/NOP2/FMU SUN DOMAIN-CONTAINING"/>
    <property type="match status" value="1"/>
</dbReference>
<evidence type="ECO:0000313" key="8">
    <source>
        <dbReference type="Proteomes" id="UP000193334"/>
    </source>
</evidence>
<evidence type="ECO:0000256" key="5">
    <source>
        <dbReference type="PROSITE-ProRule" id="PRU01023"/>
    </source>
</evidence>
<proteinExistence type="inferred from homology"/>
<dbReference type="CDD" id="cd02440">
    <property type="entry name" value="AdoMet_MTases"/>
    <property type="match status" value="1"/>
</dbReference>
<keyword evidence="1 5" id="KW-0489">Methyltransferase</keyword>
<sequence>MNDRELILKALTYYKPGKTKTESLLADLLSKCSDKAFVNNFCCGIIRSLPAVDIVTAKISGAGEKKTSPQLWTVLRCGVFDIIYRPKQEIYAAVNEWVKLAGGKKQRGFANAVLRTVIRNISSRSVESPLRADFLPVSGAAGCLFKQDIFSSPDKEPAEYLSQVYSLPCWLVAGWLKNFGWEKACAVCRASNRKPGLYLRPNKTLTTPEKLLELLREEGAAAYRKGDIIALEKAGRPVEKLPGFEEGLFCVQDITAFEAGLLINPSPGQRILDLCSAPGTKSSHLAELMQGQGEVISTDINPARLEKARENKQRLRLDNITVLDYEQAFQYAADRQIDAVLLDVPCSNSGVLSKRLDMRYRLRPEGIKQLNSQQYDIIKTVLTRLPAVKKLFYSTCSVEKSENYGILHKLLCELDRGAIRRTKLTLPSDVSFGRDGGYIAEFTL</sequence>
<dbReference type="GO" id="GO:0006355">
    <property type="term" value="P:regulation of DNA-templated transcription"/>
    <property type="evidence" value="ECO:0007669"/>
    <property type="project" value="InterPro"/>
</dbReference>
<name>A0A1W6LQI0_9BACT</name>
<dbReference type="InterPro" id="IPR049560">
    <property type="entry name" value="MeTrfase_RsmB-F_NOP2_cat"/>
</dbReference>
<evidence type="ECO:0000256" key="3">
    <source>
        <dbReference type="ARBA" id="ARBA00022691"/>
    </source>
</evidence>
<dbReference type="EMBL" id="CP021023">
    <property type="protein sequence ID" value="ARN58011.1"/>
    <property type="molecule type" value="Genomic_DNA"/>
</dbReference>
<dbReference type="InterPro" id="IPR035926">
    <property type="entry name" value="NusB-like_sf"/>
</dbReference>
<keyword evidence="3 5" id="KW-0949">S-adenosyl-L-methionine</keyword>
<feature type="active site" description="Nucleophile" evidence="5">
    <location>
        <position position="396"/>
    </location>
</feature>
<dbReference type="Gene3D" id="3.40.50.150">
    <property type="entry name" value="Vaccinia Virus protein VP39"/>
    <property type="match status" value="1"/>
</dbReference>
<dbReference type="InterPro" id="IPR006027">
    <property type="entry name" value="NusB_RsmB_TIM44"/>
</dbReference>
<dbReference type="InterPro" id="IPR023267">
    <property type="entry name" value="RCMT"/>
</dbReference>
<evidence type="ECO:0000256" key="2">
    <source>
        <dbReference type="ARBA" id="ARBA00022679"/>
    </source>
</evidence>
<evidence type="ECO:0000313" key="7">
    <source>
        <dbReference type="EMBL" id="ARN58011.1"/>
    </source>
</evidence>
<keyword evidence="2 5" id="KW-0808">Transferase</keyword>
<dbReference type="EC" id="2.1.1.176" evidence="7"/>
<dbReference type="RefSeq" id="WP_085756623.1">
    <property type="nucleotide sequence ID" value="NZ_CP021023.1"/>
</dbReference>
<dbReference type="KEGG" id="pbp:STSP1_02437"/>
<dbReference type="Gene3D" id="1.10.940.10">
    <property type="entry name" value="NusB-like"/>
    <property type="match status" value="1"/>
</dbReference>
<dbReference type="Proteomes" id="UP000193334">
    <property type="component" value="Chromosome"/>
</dbReference>
<dbReference type="GO" id="GO:0003723">
    <property type="term" value="F:RNA binding"/>
    <property type="evidence" value="ECO:0007669"/>
    <property type="project" value="UniProtKB-UniRule"/>
</dbReference>
<reference evidence="8" key="1">
    <citation type="submission" date="2017-04" db="EMBL/GenBank/DDBJ databases">
        <title>Comparative genomics and description of representatives of a novel lineage of planctomycetes thriving in anoxic sediments.</title>
        <authorList>
            <person name="Spring S."/>
            <person name="Bunk B."/>
            <person name="Sproer C."/>
        </authorList>
    </citation>
    <scope>NUCLEOTIDE SEQUENCE [LARGE SCALE GENOMIC DNA]</scope>
    <source>
        <strain evidence="8">ST-PulAB-D4</strain>
    </source>
</reference>
<protein>
    <submittedName>
        <fullName evidence="7">Ribosomal RNA small subunit methyltransferase B</fullName>
        <ecNumber evidence="7">2.1.1.176</ecNumber>
    </submittedName>
</protein>
<dbReference type="Pfam" id="PF01189">
    <property type="entry name" value="Methyltr_RsmB-F"/>
    <property type="match status" value="1"/>
</dbReference>
<dbReference type="SUPFAM" id="SSF48013">
    <property type="entry name" value="NusB-like"/>
    <property type="match status" value="1"/>
</dbReference>
<feature type="binding site" evidence="5">
    <location>
        <position position="299"/>
    </location>
    <ligand>
        <name>S-adenosyl-L-methionine</name>
        <dbReference type="ChEBI" id="CHEBI:59789"/>
    </ligand>
</feature>
<dbReference type="GO" id="GO:0001510">
    <property type="term" value="P:RNA methylation"/>
    <property type="evidence" value="ECO:0007669"/>
    <property type="project" value="InterPro"/>
</dbReference>
<dbReference type="PRINTS" id="PR02008">
    <property type="entry name" value="RCMTFAMILY"/>
</dbReference>
<evidence type="ECO:0000259" key="6">
    <source>
        <dbReference type="PROSITE" id="PS51686"/>
    </source>
</evidence>
<dbReference type="GO" id="GO:0008173">
    <property type="term" value="F:RNA methyltransferase activity"/>
    <property type="evidence" value="ECO:0007669"/>
    <property type="project" value="InterPro"/>
</dbReference>
<dbReference type="Pfam" id="PF22458">
    <property type="entry name" value="RsmF-B_ferredox"/>
    <property type="match status" value="1"/>
</dbReference>
<keyword evidence="4 5" id="KW-0694">RNA-binding</keyword>
<evidence type="ECO:0000256" key="1">
    <source>
        <dbReference type="ARBA" id="ARBA00022603"/>
    </source>
</evidence>
<organism evidence="7 8">
    <name type="scientific">Sedimentisphaera salicampi</name>
    <dbReference type="NCBI Taxonomy" id="1941349"/>
    <lineage>
        <taxon>Bacteria</taxon>
        <taxon>Pseudomonadati</taxon>
        <taxon>Planctomycetota</taxon>
        <taxon>Phycisphaerae</taxon>
        <taxon>Sedimentisphaerales</taxon>
        <taxon>Sedimentisphaeraceae</taxon>
        <taxon>Sedimentisphaera</taxon>
    </lineage>
</organism>
<dbReference type="STRING" id="1941349.STSP1_02437"/>